<dbReference type="Gene3D" id="2.130.10.10">
    <property type="entry name" value="YVTN repeat-like/Quinoprotein amine dehydrogenase"/>
    <property type="match status" value="1"/>
</dbReference>
<dbReference type="InterPro" id="IPR001680">
    <property type="entry name" value="WD40_rpt"/>
</dbReference>
<sequence>MRAISSAIDSVKSWFGGERSGKGTGVLRPSLKGTKAMKQARKEGDTNLDLRPVQELQDSDSAVTCICFGQERLHKAYVLLATASKDGTVVVYRCYRTEMEIAMLSDQDFPPDDNTYSSPPADHSNIAVHSRLVGHSRAITSIFFNLLEDQLVTTSIDKSVRFWSIDSGEMLKVFTDSSPVPVAAFLPFNPQVFVAANSNAVLRLVNVQNGMVLQKLKVETEVRALKFDDTGLFLLAGTKSGSIHVLEASDANTLRFKFKVNLARGGVTCITFVPAAGGQPPCLLVNTSDCSATIIDCTYGPPSGVLNNLSVRHRVRVAHELLPLKNCYSPSGQGYLISGSENKDVHIYPLGKGSNYKMQPLKHHQVPVVAVSVNMQDTLLASADSLQPYSAWFLSKKLGRSEAD</sequence>
<dbReference type="Pfam" id="PF00400">
    <property type="entry name" value="WD40"/>
    <property type="match status" value="2"/>
</dbReference>
<feature type="repeat" description="WD" evidence="3">
    <location>
        <begin position="132"/>
        <end position="173"/>
    </location>
</feature>
<dbReference type="GO" id="GO:1990841">
    <property type="term" value="F:promoter-specific chromatin binding"/>
    <property type="evidence" value="ECO:0007669"/>
    <property type="project" value="TreeGrafter"/>
</dbReference>
<comment type="caution">
    <text evidence="4">The sequence shown here is derived from an EMBL/GenBank/DDBJ whole genome shotgun (WGS) entry which is preliminary data.</text>
</comment>
<accession>A0A812I4B2</accession>
<dbReference type="OrthoDB" id="6108017at2759"/>
<keyword evidence="5" id="KW-1185">Reference proteome</keyword>
<evidence type="ECO:0000256" key="1">
    <source>
        <dbReference type="ARBA" id="ARBA00022574"/>
    </source>
</evidence>
<name>A0A812I4B2_9DINO</name>
<dbReference type="PROSITE" id="PS50294">
    <property type="entry name" value="WD_REPEATS_REGION"/>
    <property type="match status" value="1"/>
</dbReference>
<dbReference type="GO" id="GO:0005634">
    <property type="term" value="C:nucleus"/>
    <property type="evidence" value="ECO:0007669"/>
    <property type="project" value="TreeGrafter"/>
</dbReference>
<proteinExistence type="predicted"/>
<evidence type="ECO:0000256" key="3">
    <source>
        <dbReference type="PROSITE-ProRule" id="PRU00221"/>
    </source>
</evidence>
<dbReference type="PANTHER" id="PTHR22838:SF4">
    <property type="entry name" value="WD REPEAT-CONTAINING PROTEIN 13"/>
    <property type="match status" value="1"/>
</dbReference>
<dbReference type="PROSITE" id="PS50082">
    <property type="entry name" value="WD_REPEATS_2"/>
    <property type="match status" value="1"/>
</dbReference>
<evidence type="ECO:0000313" key="5">
    <source>
        <dbReference type="Proteomes" id="UP000604046"/>
    </source>
</evidence>
<evidence type="ECO:0000256" key="2">
    <source>
        <dbReference type="ARBA" id="ARBA00022737"/>
    </source>
</evidence>
<gene>
    <name evidence="4" type="primary">WDR13</name>
    <name evidence="4" type="ORF">SNAT2548_LOCUS2622</name>
</gene>
<dbReference type="InterPro" id="IPR015943">
    <property type="entry name" value="WD40/YVTN_repeat-like_dom_sf"/>
</dbReference>
<dbReference type="EMBL" id="CAJNDS010000158">
    <property type="protein sequence ID" value="CAE6971676.1"/>
    <property type="molecule type" value="Genomic_DNA"/>
</dbReference>
<dbReference type="AlphaFoldDB" id="A0A812I4B2"/>
<protein>
    <submittedName>
        <fullName evidence="4">WDR13 protein</fullName>
    </submittedName>
</protein>
<evidence type="ECO:0000313" key="4">
    <source>
        <dbReference type="EMBL" id="CAE6971676.1"/>
    </source>
</evidence>
<organism evidence="4 5">
    <name type="scientific">Symbiodinium natans</name>
    <dbReference type="NCBI Taxonomy" id="878477"/>
    <lineage>
        <taxon>Eukaryota</taxon>
        <taxon>Sar</taxon>
        <taxon>Alveolata</taxon>
        <taxon>Dinophyceae</taxon>
        <taxon>Suessiales</taxon>
        <taxon>Symbiodiniaceae</taxon>
        <taxon>Symbiodinium</taxon>
    </lineage>
</organism>
<dbReference type="SMART" id="SM00320">
    <property type="entry name" value="WD40"/>
    <property type="match status" value="6"/>
</dbReference>
<dbReference type="SUPFAM" id="SSF50978">
    <property type="entry name" value="WD40 repeat-like"/>
    <property type="match status" value="1"/>
</dbReference>
<dbReference type="InterPro" id="IPR036322">
    <property type="entry name" value="WD40_repeat_dom_sf"/>
</dbReference>
<reference evidence="4" key="1">
    <citation type="submission" date="2021-02" db="EMBL/GenBank/DDBJ databases">
        <authorList>
            <person name="Dougan E. K."/>
            <person name="Rhodes N."/>
            <person name="Thang M."/>
            <person name="Chan C."/>
        </authorList>
    </citation>
    <scope>NUCLEOTIDE SEQUENCE</scope>
</reference>
<keyword evidence="2" id="KW-0677">Repeat</keyword>
<keyword evidence="1 3" id="KW-0853">WD repeat</keyword>
<dbReference type="PANTHER" id="PTHR22838">
    <property type="entry name" value="WD REPEAT PROTEIN 26-RELATED"/>
    <property type="match status" value="1"/>
</dbReference>
<dbReference type="InterPro" id="IPR051350">
    <property type="entry name" value="WD_repeat-ST_regulator"/>
</dbReference>
<dbReference type="Proteomes" id="UP000604046">
    <property type="component" value="Unassembled WGS sequence"/>
</dbReference>